<evidence type="ECO:0000259" key="4">
    <source>
        <dbReference type="PROSITE" id="PS50097"/>
    </source>
</evidence>
<dbReference type="InterPro" id="IPR011705">
    <property type="entry name" value="BACK"/>
</dbReference>
<dbReference type="Pfam" id="PF01344">
    <property type="entry name" value="Kelch_1"/>
    <property type="match status" value="2"/>
</dbReference>
<dbReference type="Ensembl" id="ENSEBUT00000021050.1">
    <property type="protein sequence ID" value="ENSEBUP00000020474.1"/>
    <property type="gene ID" value="ENSEBUG00000012672.1"/>
</dbReference>
<keyword evidence="1" id="KW-0880">Kelch repeat</keyword>
<feature type="compositionally biased region" description="Polar residues" evidence="3">
    <location>
        <begin position="262"/>
        <end position="280"/>
    </location>
</feature>
<protein>
    <submittedName>
        <fullName evidence="5">Influenza virus NS1A binding protein a</fullName>
    </submittedName>
</protein>
<evidence type="ECO:0000256" key="2">
    <source>
        <dbReference type="ARBA" id="ARBA00022737"/>
    </source>
</evidence>
<evidence type="ECO:0000313" key="6">
    <source>
        <dbReference type="Proteomes" id="UP000694388"/>
    </source>
</evidence>
<dbReference type="InterPro" id="IPR017096">
    <property type="entry name" value="BTB-kelch_protein"/>
</dbReference>
<dbReference type="Gene3D" id="3.30.710.10">
    <property type="entry name" value="Potassium Channel Kv1.1, Chain A"/>
    <property type="match status" value="1"/>
</dbReference>
<feature type="region of interest" description="Disordered" evidence="3">
    <location>
        <begin position="260"/>
        <end position="280"/>
    </location>
</feature>
<reference evidence="5" key="1">
    <citation type="submission" date="2025-05" db="UniProtKB">
        <authorList>
            <consortium name="Ensembl"/>
        </authorList>
    </citation>
    <scope>IDENTIFICATION</scope>
</reference>
<dbReference type="OMA" id="TEIVQDY"/>
<sequence length="659" mass="71803">MAVDNGCLVFEDCSLWGCTSAKLNALRKSGQFCDIRLQVCGHDLFAHRAILACCSPHFFEVFNNGDASPASFVFFEDLNQEAVEVLLTYMYTARLDAPSDLVKEVYLAANMLKMDHIKQVCADFLSSQLDAGNCISQRRFASGAVDVQLLARVDSYIQENLHAVVQGEEFLQLPRLQVEIVLEDGVSFPGNGKLYGKVLEWVQHMMDDFNIPLDDMLGKVQTLHLSADHKLMDGGNGDSPSDTVVDEEIHLVQRVIHRESSIHSGSSCKHPSSPGQRNSDSNWKVVAWEKTAELQLVCLAVLGGSLCAMSLHCRPCSQRSSPTGTPVLSKSPSIEGVLLLGEEDSSMAALALRGDNGLEEDKTLLSAMFYERCGLGVVSLDECLIAAGGYNREDCLRTVERYEPSKNTWSMVAPMSAPRARFQMAALMDRLFVLGGSNGHSDELNAGEIYDPQADTWTAISELGTSRCNAGVAALRDRLYIVGGSDAYGQKGVKCCESFDPISKIWSICSYLHTGRYQPSVCVLDGCLYIAGGGEVWNCLNSVERYDPASDTWTSVAPMNVARRGAGIAAYNGKLFVVGGFDGSHSLASVESYDPRRDEWNLAGTLSVVRSNVGVAVAAEQLYAVGGFTGADFLRSIEMYDPAYNIWSPFANRVPTPQS</sequence>
<dbReference type="Pfam" id="PF00651">
    <property type="entry name" value="BTB"/>
    <property type="match status" value="1"/>
</dbReference>
<dbReference type="PIRSF" id="PIRSF037037">
    <property type="entry name" value="Kelch-like_protein_gigaxonin"/>
    <property type="match status" value="1"/>
</dbReference>
<proteinExistence type="predicted"/>
<dbReference type="CDD" id="cd18306">
    <property type="entry name" value="BTB_POZ_NS1BP"/>
    <property type="match status" value="1"/>
</dbReference>
<dbReference type="InterPro" id="IPR006652">
    <property type="entry name" value="Kelch_1"/>
</dbReference>
<evidence type="ECO:0000256" key="1">
    <source>
        <dbReference type="ARBA" id="ARBA00022441"/>
    </source>
</evidence>
<dbReference type="InterPro" id="IPR015915">
    <property type="entry name" value="Kelch-typ_b-propeller"/>
</dbReference>
<dbReference type="PANTHER" id="PTHR24412">
    <property type="entry name" value="KELCH PROTEIN"/>
    <property type="match status" value="1"/>
</dbReference>
<dbReference type="PANTHER" id="PTHR24412:SF396">
    <property type="entry name" value="INFLUENZA VIRUS NS1A-BINDING PROTEIN"/>
    <property type="match status" value="1"/>
</dbReference>
<keyword evidence="2" id="KW-0677">Repeat</keyword>
<dbReference type="Gene3D" id="1.25.40.420">
    <property type="match status" value="1"/>
</dbReference>
<dbReference type="Ensembl" id="ENSEBUT00000021011.1">
    <property type="protein sequence ID" value="ENSEBUP00000020435.1"/>
    <property type="gene ID" value="ENSEBUG00000012672.1"/>
</dbReference>
<dbReference type="PROSITE" id="PS50097">
    <property type="entry name" value="BTB"/>
    <property type="match status" value="1"/>
</dbReference>
<evidence type="ECO:0000256" key="3">
    <source>
        <dbReference type="SAM" id="MobiDB-lite"/>
    </source>
</evidence>
<dbReference type="GeneTree" id="ENSGT00940000155635"/>
<dbReference type="SMART" id="SM00875">
    <property type="entry name" value="BACK"/>
    <property type="match status" value="1"/>
</dbReference>
<dbReference type="InterPro" id="IPR011333">
    <property type="entry name" value="SKP1/BTB/POZ_sf"/>
</dbReference>
<accession>A0A8C4QWT1</accession>
<dbReference type="SUPFAM" id="SSF117281">
    <property type="entry name" value="Kelch motif"/>
    <property type="match status" value="2"/>
</dbReference>
<evidence type="ECO:0000313" key="5">
    <source>
        <dbReference type="Ensembl" id="ENSEBUP00000020457.1"/>
    </source>
</evidence>
<dbReference type="Pfam" id="PF07707">
    <property type="entry name" value="BACK"/>
    <property type="match status" value="1"/>
</dbReference>
<feature type="domain" description="BTB" evidence="4">
    <location>
        <begin position="33"/>
        <end position="99"/>
    </location>
</feature>
<keyword evidence="6" id="KW-1185">Reference proteome</keyword>
<organism evidence="5 6">
    <name type="scientific">Eptatretus burgeri</name>
    <name type="common">Inshore hagfish</name>
    <dbReference type="NCBI Taxonomy" id="7764"/>
    <lineage>
        <taxon>Eukaryota</taxon>
        <taxon>Metazoa</taxon>
        <taxon>Chordata</taxon>
        <taxon>Craniata</taxon>
        <taxon>Vertebrata</taxon>
        <taxon>Cyclostomata</taxon>
        <taxon>Myxini</taxon>
        <taxon>Myxiniformes</taxon>
        <taxon>Myxinidae</taxon>
        <taxon>Eptatretinae</taxon>
        <taxon>Eptatretus</taxon>
    </lineage>
</organism>
<dbReference type="Ensembl" id="ENSEBUT00000021033.1">
    <property type="protein sequence ID" value="ENSEBUP00000020457.1"/>
    <property type="gene ID" value="ENSEBUG00000012672.1"/>
</dbReference>
<dbReference type="Gene3D" id="2.120.10.80">
    <property type="entry name" value="Kelch-type beta propeller"/>
    <property type="match status" value="2"/>
</dbReference>
<name>A0A8C4QWT1_EPTBU</name>
<dbReference type="AlphaFoldDB" id="A0A8C4QWT1"/>
<dbReference type="SMART" id="SM00612">
    <property type="entry name" value="Kelch"/>
    <property type="match status" value="6"/>
</dbReference>
<dbReference type="Proteomes" id="UP000694388">
    <property type="component" value="Unplaced"/>
</dbReference>
<dbReference type="InterPro" id="IPR000210">
    <property type="entry name" value="BTB/POZ_dom"/>
</dbReference>
<dbReference type="SMART" id="SM00225">
    <property type="entry name" value="BTB"/>
    <property type="match status" value="1"/>
</dbReference>
<dbReference type="Pfam" id="PF24681">
    <property type="entry name" value="Kelch_KLHDC2_KLHL20_DRC7"/>
    <property type="match status" value="1"/>
</dbReference>
<dbReference type="SUPFAM" id="SSF54695">
    <property type="entry name" value="POZ domain"/>
    <property type="match status" value="1"/>
</dbReference>